<name>A0AA88XQ44_PINIB</name>
<evidence type="ECO:0000313" key="1">
    <source>
        <dbReference type="EMBL" id="KAK3089703.1"/>
    </source>
</evidence>
<keyword evidence="2" id="KW-1185">Reference proteome</keyword>
<dbReference type="Proteomes" id="UP001186944">
    <property type="component" value="Unassembled WGS sequence"/>
</dbReference>
<evidence type="ECO:0000313" key="2">
    <source>
        <dbReference type="Proteomes" id="UP001186944"/>
    </source>
</evidence>
<reference evidence="1" key="1">
    <citation type="submission" date="2019-08" db="EMBL/GenBank/DDBJ databases">
        <title>The improved chromosome-level genome for the pearl oyster Pinctada fucata martensii using PacBio sequencing and Hi-C.</title>
        <authorList>
            <person name="Zheng Z."/>
        </authorList>
    </citation>
    <scope>NUCLEOTIDE SEQUENCE</scope>
    <source>
        <strain evidence="1">ZZ-2019</strain>
        <tissue evidence="1">Adductor muscle</tissue>
    </source>
</reference>
<protein>
    <recommendedName>
        <fullName evidence="3">Reverse transcriptase domain-containing protein</fullName>
    </recommendedName>
</protein>
<comment type="caution">
    <text evidence="1">The sequence shown here is derived from an EMBL/GenBank/DDBJ whole genome shotgun (WGS) entry which is preliminary data.</text>
</comment>
<dbReference type="AlphaFoldDB" id="A0AA88XQ44"/>
<organism evidence="1 2">
    <name type="scientific">Pinctada imbricata</name>
    <name type="common">Atlantic pearl-oyster</name>
    <name type="synonym">Pinctada martensii</name>
    <dbReference type="NCBI Taxonomy" id="66713"/>
    <lineage>
        <taxon>Eukaryota</taxon>
        <taxon>Metazoa</taxon>
        <taxon>Spiralia</taxon>
        <taxon>Lophotrochozoa</taxon>
        <taxon>Mollusca</taxon>
        <taxon>Bivalvia</taxon>
        <taxon>Autobranchia</taxon>
        <taxon>Pteriomorphia</taxon>
        <taxon>Pterioida</taxon>
        <taxon>Pterioidea</taxon>
        <taxon>Pteriidae</taxon>
        <taxon>Pinctada</taxon>
    </lineage>
</organism>
<sequence length="232" mass="26557">MAGCLEHTSAITDIIKEAKANKGNLAVLWLDFANAYGSMPHQLIDLTVAKYHVPEKTKNLPKDYFNNIVMRFTVEEYTTSWQRLEVGIYTDRLYNICHSVCNSHESDSKISRGPTLESGTKMPPIRAFIDDMTNTTTSVLKGKWMPRDLEECIHWTKMKFEPTKSRGLVLKKGRMSNVLGIFRIGDEEISTIEDDPVKSLGNWFDSSLTDKGSKKQMCIQLERWMENIDRTV</sequence>
<evidence type="ECO:0008006" key="3">
    <source>
        <dbReference type="Google" id="ProtNLM"/>
    </source>
</evidence>
<dbReference type="EMBL" id="VSWD01000010">
    <property type="protein sequence ID" value="KAK3089703.1"/>
    <property type="molecule type" value="Genomic_DNA"/>
</dbReference>
<proteinExistence type="predicted"/>
<gene>
    <name evidence="1" type="ORF">FSP39_005754</name>
</gene>
<accession>A0AA88XQ44</accession>